<protein>
    <submittedName>
        <fullName evidence="2">Zinc-dependent peptidase</fullName>
    </submittedName>
</protein>
<dbReference type="InterPro" id="IPR042252">
    <property type="entry name" value="MtfA_N"/>
</dbReference>
<dbReference type="PANTHER" id="PTHR30164:SF2">
    <property type="entry name" value="PROTEIN MTFA"/>
    <property type="match status" value="1"/>
</dbReference>
<dbReference type="InterPro" id="IPR024079">
    <property type="entry name" value="MetalloPept_cat_dom_sf"/>
</dbReference>
<dbReference type="SUPFAM" id="SSF55486">
    <property type="entry name" value="Metalloproteases ('zincins'), catalytic domain"/>
    <property type="match status" value="1"/>
</dbReference>
<dbReference type="Proteomes" id="UP001597425">
    <property type="component" value="Unassembled WGS sequence"/>
</dbReference>
<keyword evidence="3" id="KW-1185">Reference proteome</keyword>
<evidence type="ECO:0000313" key="3">
    <source>
        <dbReference type="Proteomes" id="UP001597425"/>
    </source>
</evidence>
<name>A0ABW5ECT6_9GAMM</name>
<dbReference type="RefSeq" id="WP_265721511.1">
    <property type="nucleotide sequence ID" value="NZ_JAPIVK010000012.1"/>
</dbReference>
<evidence type="ECO:0000313" key="2">
    <source>
        <dbReference type="EMBL" id="MFD2311047.1"/>
    </source>
</evidence>
<feature type="transmembrane region" description="Helical" evidence="1">
    <location>
        <begin position="6"/>
        <end position="22"/>
    </location>
</feature>
<gene>
    <name evidence="2" type="ORF">ACFSKX_11535</name>
</gene>
<dbReference type="Gene3D" id="3.40.390.10">
    <property type="entry name" value="Collagenase (Catalytic Domain)"/>
    <property type="match status" value="1"/>
</dbReference>
<keyword evidence="1" id="KW-1133">Transmembrane helix</keyword>
<dbReference type="InterPro" id="IPR010384">
    <property type="entry name" value="MtfA_fam"/>
</dbReference>
<accession>A0ABW5ECT6</accession>
<dbReference type="Gene3D" id="1.10.472.150">
    <property type="entry name" value="Glucose-regulated metallo-peptidase M90, N-terminal domain"/>
    <property type="match status" value="1"/>
</dbReference>
<keyword evidence="1" id="KW-0812">Transmembrane</keyword>
<comment type="caution">
    <text evidence="2">The sequence shown here is derived from an EMBL/GenBank/DDBJ whole genome shotgun (WGS) entry which is preliminary data.</text>
</comment>
<sequence length="291" mass="33297">MTTFLAIILLAILVWLVPLYYRRWRREHLRKKPLSDRQQQLLIDALPLYRCLPPAQQQELQANVALFLHDKEFVGCNGLQVTEPIRVSVAGFACLLLLGRKNNCYPNLYTVLIYPDTYVARETRVEGHVESTEHSAREGESHYRGPVVLSWGDLQQDMMHPQQGRNVALHEFAHKLDEEDGYYDGRPLFSDAGEGKNWAAVMGREFERLQRKLDAEESGDTPVDEETPSILDVYGAQSPAEFFAVATETFFVTPTEMKTFHPQLYGELCAFYRLDPHSLLRGNPPGDRYPA</sequence>
<dbReference type="Pfam" id="PF06167">
    <property type="entry name" value="Peptidase_M90"/>
    <property type="match status" value="1"/>
</dbReference>
<dbReference type="EMBL" id="JBHUJD010000013">
    <property type="protein sequence ID" value="MFD2311047.1"/>
    <property type="molecule type" value="Genomic_DNA"/>
</dbReference>
<dbReference type="PANTHER" id="PTHR30164">
    <property type="entry name" value="MTFA PEPTIDASE"/>
    <property type="match status" value="1"/>
</dbReference>
<evidence type="ECO:0000256" key="1">
    <source>
        <dbReference type="SAM" id="Phobius"/>
    </source>
</evidence>
<reference evidence="3" key="1">
    <citation type="journal article" date="2019" name="Int. J. Syst. Evol. Microbiol.">
        <title>The Global Catalogue of Microorganisms (GCM) 10K type strain sequencing project: providing services to taxonomists for standard genome sequencing and annotation.</title>
        <authorList>
            <consortium name="The Broad Institute Genomics Platform"/>
            <consortium name="The Broad Institute Genome Sequencing Center for Infectious Disease"/>
            <person name="Wu L."/>
            <person name="Ma J."/>
        </authorList>
    </citation>
    <scope>NUCLEOTIDE SEQUENCE [LARGE SCALE GENOMIC DNA]</scope>
    <source>
        <strain evidence="3">KCTC 12848</strain>
    </source>
</reference>
<dbReference type="CDD" id="cd20169">
    <property type="entry name" value="Peptidase_M90_mtfA"/>
    <property type="match status" value="1"/>
</dbReference>
<keyword evidence="1" id="KW-0472">Membrane</keyword>
<organism evidence="2 3">
    <name type="scientific">Microbulbifer halophilus</name>
    <dbReference type="NCBI Taxonomy" id="453963"/>
    <lineage>
        <taxon>Bacteria</taxon>
        <taxon>Pseudomonadati</taxon>
        <taxon>Pseudomonadota</taxon>
        <taxon>Gammaproteobacteria</taxon>
        <taxon>Cellvibrionales</taxon>
        <taxon>Microbulbiferaceae</taxon>
        <taxon>Microbulbifer</taxon>
    </lineage>
</organism>
<proteinExistence type="predicted"/>